<evidence type="ECO:0000313" key="3">
    <source>
        <dbReference type="Proteomes" id="UP001484239"/>
    </source>
</evidence>
<comment type="caution">
    <text evidence="2">The sequence shown here is derived from an EMBL/GenBank/DDBJ whole genome shotgun (WGS) entry which is preliminary data.</text>
</comment>
<gene>
    <name evidence="2" type="ORF">WI372_10285</name>
</gene>
<protein>
    <submittedName>
        <fullName evidence="2">Spore coat U domain-containing protein</fullName>
    </submittedName>
</protein>
<reference evidence="2 3" key="1">
    <citation type="submission" date="2024-02" db="EMBL/GenBank/DDBJ databases">
        <title>A novel Gemmatimonadota bacterium.</title>
        <authorList>
            <person name="Du Z.-J."/>
            <person name="Ye Y.-Q."/>
        </authorList>
    </citation>
    <scope>NUCLEOTIDE SEQUENCE [LARGE SCALE GENOMIC DNA]</scope>
    <source>
        <strain evidence="2 3">DH-20</strain>
    </source>
</reference>
<evidence type="ECO:0000313" key="2">
    <source>
        <dbReference type="EMBL" id="MEK9501363.1"/>
    </source>
</evidence>
<feature type="domain" description="Spore coat protein U/FanG" evidence="1">
    <location>
        <begin position="35"/>
        <end position="169"/>
    </location>
</feature>
<dbReference type="InterPro" id="IPR053167">
    <property type="entry name" value="Spore_coat_component"/>
</dbReference>
<dbReference type="PANTHER" id="PTHR37089:SF4">
    <property type="entry name" value="EXPORTED PROTEIN"/>
    <property type="match status" value="1"/>
</dbReference>
<dbReference type="EMBL" id="JBBHLI010000005">
    <property type="protein sequence ID" value="MEK9501363.1"/>
    <property type="molecule type" value="Genomic_DNA"/>
</dbReference>
<accession>A0ABU9E9F6</accession>
<dbReference type="RefSeq" id="WP_405275883.1">
    <property type="nucleotide sequence ID" value="NZ_CP144380.1"/>
</dbReference>
<keyword evidence="3" id="KW-1185">Reference proteome</keyword>
<dbReference type="InterPro" id="IPR007893">
    <property type="entry name" value="Spore_coat_U/FanG"/>
</dbReference>
<dbReference type="Pfam" id="PF05229">
    <property type="entry name" value="SCPU"/>
    <property type="match status" value="1"/>
</dbReference>
<dbReference type="Proteomes" id="UP001484239">
    <property type="component" value="Unassembled WGS sequence"/>
</dbReference>
<dbReference type="SMART" id="SM00972">
    <property type="entry name" value="SCPU"/>
    <property type="match status" value="1"/>
</dbReference>
<evidence type="ECO:0000259" key="1">
    <source>
        <dbReference type="Pfam" id="PF05229"/>
    </source>
</evidence>
<name>A0ABU9E9F6_9BACT</name>
<organism evidence="2 3">
    <name type="scientific">Gaopeijia maritima</name>
    <dbReference type="NCBI Taxonomy" id="3119007"/>
    <lineage>
        <taxon>Bacteria</taxon>
        <taxon>Pseudomonadati</taxon>
        <taxon>Gemmatimonadota</taxon>
        <taxon>Longimicrobiia</taxon>
        <taxon>Gaopeijiales</taxon>
        <taxon>Gaopeijiaceae</taxon>
        <taxon>Gaopeijia</taxon>
    </lineage>
</organism>
<dbReference type="PANTHER" id="PTHR37089">
    <property type="entry name" value="PROTEIN U-RELATED"/>
    <property type="match status" value="1"/>
</dbReference>
<sequence length="172" mass="17155">MSRSISRSGSPFGIALIVVTALCAVGPQSLSAQSTAEFDVSITVENSCTIAVTDLDFGTVSDLTSAQDAATTGSVTCTGATPVSVSFNAGTVAGSTMAARLLGFGAETITFNLYRDSGRTEVLGDGTGGTVTIDFTSTGGADGLSVFGRTAAGQNPKPAGTYSSTITATVTW</sequence>
<proteinExistence type="predicted"/>